<proteinExistence type="predicted"/>
<keyword evidence="1" id="KW-1133">Transmembrane helix</keyword>
<keyword evidence="1" id="KW-0472">Membrane</keyword>
<gene>
    <name evidence="2" type="ORF">M3202_19545</name>
</gene>
<reference evidence="2" key="1">
    <citation type="submission" date="2022-05" db="EMBL/GenBank/DDBJ databases">
        <title>Comparative Genomics of Spacecraft Associated Microbes.</title>
        <authorList>
            <person name="Tran M.T."/>
            <person name="Wright A."/>
            <person name="Seuylemezian A."/>
            <person name="Eisen J."/>
            <person name="Coil D."/>
        </authorList>
    </citation>
    <scope>NUCLEOTIDE SEQUENCE</scope>
    <source>
        <strain evidence="2">214.1.1</strain>
    </source>
</reference>
<sequence>MQLFTSIGKSLIVLLSEAVWIYYLIVLFTSIEWGSVASFQVSWWLGAAILGYAMTKGLAGRVHYIAVIAIQLPLLLFILWQNWLAAVPQGGWVLGISLSLALLFLYVRSGSFVFFEPKRAHMLRRFEGNIIFYVMFAWIFTYNGWATETFHLLFLASIFLSLLGMVTTLQSDTQSAGQEVEVRTVGQSRWFHGVLSLFVLSITLLCFVLFLPIIRNGLYALALTGWGWLTAAGALALKWLHWLLSLLPGETGGEMLLAENNEMPLLPEEAMEEAPFNIPIHWIVIGLGSVVAILALIVVARFLKGWQPPKGIKPRKLRVTRISLWSRLLSSLQALGRRLKRRWRAGIRRYYLHSVYWTYAKVHKWGRKNGLKRQKVETAKDYIDRIISRLTEDQKGESDAERREQAELQSMLRQLYQEYDAVYYGGEKIGTETDYAPLLNMLGARSLKKRRTAGNSGA</sequence>
<feature type="transmembrane region" description="Helical" evidence="1">
    <location>
        <begin position="151"/>
        <end position="169"/>
    </location>
</feature>
<comment type="caution">
    <text evidence="2">The sequence shown here is derived from an EMBL/GenBank/DDBJ whole genome shotgun (WGS) entry which is preliminary data.</text>
</comment>
<feature type="transmembrane region" description="Helical" evidence="1">
    <location>
        <begin position="190"/>
        <end position="211"/>
    </location>
</feature>
<feature type="transmembrane region" description="Helical" evidence="1">
    <location>
        <begin position="62"/>
        <end position="80"/>
    </location>
</feature>
<evidence type="ECO:0000256" key="1">
    <source>
        <dbReference type="SAM" id="Phobius"/>
    </source>
</evidence>
<feature type="transmembrane region" description="Helical" evidence="1">
    <location>
        <begin position="217"/>
        <end position="237"/>
    </location>
</feature>
<dbReference type="AlphaFoldDB" id="A0A9X2IQV2"/>
<keyword evidence="3" id="KW-1185">Reference proteome</keyword>
<organism evidence="2 3">
    <name type="scientific">Halalkalibacter oceani</name>
    <dbReference type="NCBI Taxonomy" id="1653776"/>
    <lineage>
        <taxon>Bacteria</taxon>
        <taxon>Bacillati</taxon>
        <taxon>Bacillota</taxon>
        <taxon>Bacilli</taxon>
        <taxon>Bacillales</taxon>
        <taxon>Bacillaceae</taxon>
        <taxon>Halalkalibacter</taxon>
    </lineage>
</organism>
<feature type="transmembrane region" description="Helical" evidence="1">
    <location>
        <begin position="92"/>
        <end position="114"/>
    </location>
</feature>
<keyword evidence="1" id="KW-0812">Transmembrane</keyword>
<feature type="transmembrane region" description="Helical" evidence="1">
    <location>
        <begin position="12"/>
        <end position="31"/>
    </location>
</feature>
<feature type="transmembrane region" description="Helical" evidence="1">
    <location>
        <begin position="126"/>
        <end position="145"/>
    </location>
</feature>
<feature type="transmembrane region" description="Helical" evidence="1">
    <location>
        <begin position="280"/>
        <end position="302"/>
    </location>
</feature>
<evidence type="ECO:0008006" key="4">
    <source>
        <dbReference type="Google" id="ProtNLM"/>
    </source>
</evidence>
<dbReference type="RefSeq" id="WP_251224912.1">
    <property type="nucleotide sequence ID" value="NZ_JAMBOL010000032.1"/>
</dbReference>
<evidence type="ECO:0000313" key="2">
    <source>
        <dbReference type="EMBL" id="MCM3716241.1"/>
    </source>
</evidence>
<dbReference type="EMBL" id="JAMBOL010000032">
    <property type="protein sequence ID" value="MCM3716241.1"/>
    <property type="molecule type" value="Genomic_DNA"/>
</dbReference>
<dbReference type="Proteomes" id="UP001139179">
    <property type="component" value="Unassembled WGS sequence"/>
</dbReference>
<accession>A0A9X2IQV2</accession>
<protein>
    <recommendedName>
        <fullName evidence="4">DUF4129 domain-containing protein</fullName>
    </recommendedName>
</protein>
<name>A0A9X2IQV2_9BACI</name>
<evidence type="ECO:0000313" key="3">
    <source>
        <dbReference type="Proteomes" id="UP001139179"/>
    </source>
</evidence>